<reference evidence="7" key="1">
    <citation type="submission" date="2019-05" db="EMBL/GenBank/DDBJ databases">
        <title>Metatranscriptomic reconstruction reveals RNA viruses with the potential to shape carbon cycling in soil.</title>
        <authorList>
            <person name="Starr E.P."/>
            <person name="Nuccio E."/>
            <person name="Pett-Ridge J."/>
            <person name="Banfield J.F."/>
            <person name="Firestone M.K."/>
        </authorList>
    </citation>
    <scope>NUCLEOTIDE SEQUENCE</scope>
    <source>
        <strain evidence="7">H2_Bulk_Litter_12_scaffold_37</strain>
    </source>
</reference>
<evidence type="ECO:0000259" key="5">
    <source>
        <dbReference type="Pfam" id="PF00915"/>
    </source>
</evidence>
<gene>
    <name evidence="7" type="ORF">H2BulkLitter1237_000001</name>
</gene>
<dbReference type="InterPro" id="IPR033703">
    <property type="entry name" value="Rhv-like"/>
</dbReference>
<evidence type="ECO:0000313" key="7">
    <source>
        <dbReference type="EMBL" id="QDH89036.1"/>
    </source>
</evidence>
<dbReference type="GO" id="GO:0030430">
    <property type="term" value="C:host cell cytoplasm"/>
    <property type="evidence" value="ECO:0007669"/>
    <property type="project" value="UniProtKB-SubCell"/>
</dbReference>
<dbReference type="CDD" id="cd00205">
    <property type="entry name" value="rhv_like"/>
    <property type="match status" value="1"/>
</dbReference>
<feature type="domain" description="Picornavirus capsid" evidence="4">
    <location>
        <begin position="181"/>
        <end position="259"/>
    </location>
</feature>
<evidence type="ECO:0008006" key="8">
    <source>
        <dbReference type="Google" id="ProtNLM"/>
    </source>
</evidence>
<evidence type="ECO:0000256" key="1">
    <source>
        <dbReference type="ARBA" id="ARBA00004328"/>
    </source>
</evidence>
<keyword evidence="2" id="KW-0167">Capsid protein</keyword>
<keyword evidence="3" id="KW-0946">Virion</keyword>
<dbReference type="Pfam" id="PF00073">
    <property type="entry name" value="Rhv"/>
    <property type="match status" value="1"/>
</dbReference>
<dbReference type="EMBL" id="MN034550">
    <property type="protein sequence ID" value="QDH89036.1"/>
    <property type="molecule type" value="Genomic_RNA"/>
</dbReference>
<evidence type="ECO:0000259" key="6">
    <source>
        <dbReference type="Pfam" id="PF08762"/>
    </source>
</evidence>
<protein>
    <recommendedName>
        <fullName evidence="8">Picornavirus capsid domain-containing protein</fullName>
    </recommendedName>
</protein>
<organism evidence="7">
    <name type="scientific">Picornavirales sp</name>
    <dbReference type="NCBI Taxonomy" id="1955153"/>
    <lineage>
        <taxon>Viruses</taxon>
        <taxon>Riboviria</taxon>
        <taxon>Orthornavirae</taxon>
        <taxon>Pisuviricota</taxon>
        <taxon>Pisoniviricetes</taxon>
        <taxon>Picornavirales</taxon>
    </lineage>
</organism>
<evidence type="ECO:0000256" key="2">
    <source>
        <dbReference type="ARBA" id="ARBA00022561"/>
    </source>
</evidence>
<dbReference type="GO" id="GO:0019028">
    <property type="term" value="C:viral capsid"/>
    <property type="evidence" value="ECO:0007669"/>
    <property type="project" value="UniProtKB-KW"/>
</dbReference>
<feature type="domain" description="Calicivirus coat protein" evidence="5">
    <location>
        <begin position="433"/>
        <end position="601"/>
    </location>
</feature>
<dbReference type="Gene3D" id="2.60.120.20">
    <property type="match status" value="3"/>
</dbReference>
<feature type="domain" description="Dicistrovirus capsid-polyprotein C-terminal" evidence="6">
    <location>
        <begin position="648"/>
        <end position="857"/>
    </location>
</feature>
<dbReference type="InterPro" id="IPR014872">
    <property type="entry name" value="Dicistrovirus_capsid-polyPr_C"/>
</dbReference>
<comment type="subcellular location">
    <subcellularLocation>
        <location evidence="1">Virion</location>
    </subcellularLocation>
</comment>
<dbReference type="Pfam" id="PF08762">
    <property type="entry name" value="CRPV_capsid"/>
    <property type="match status" value="1"/>
</dbReference>
<dbReference type="InterPro" id="IPR004005">
    <property type="entry name" value="Calicivirus_coat"/>
</dbReference>
<evidence type="ECO:0000259" key="4">
    <source>
        <dbReference type="Pfam" id="PF00073"/>
    </source>
</evidence>
<dbReference type="GO" id="GO:0005198">
    <property type="term" value="F:structural molecule activity"/>
    <property type="evidence" value="ECO:0007669"/>
    <property type="project" value="InterPro"/>
</dbReference>
<accession>A0A514D638</accession>
<name>A0A514D638_9VIRU</name>
<dbReference type="InterPro" id="IPR001676">
    <property type="entry name" value="Picornavirus_capsid"/>
</dbReference>
<dbReference type="Pfam" id="PF00915">
    <property type="entry name" value="Calici_coat"/>
    <property type="match status" value="1"/>
</dbReference>
<dbReference type="SUPFAM" id="SSF88633">
    <property type="entry name" value="Positive stranded ssRNA viruses"/>
    <property type="match status" value="3"/>
</dbReference>
<proteinExistence type="predicted"/>
<evidence type="ECO:0000256" key="3">
    <source>
        <dbReference type="ARBA" id="ARBA00022844"/>
    </source>
</evidence>
<dbReference type="InterPro" id="IPR029053">
    <property type="entry name" value="Viral_coat"/>
</dbReference>
<sequence length="863" mass="95164">MRNRFYRHTPGVGRNAFKHKFSGIYASSPSTRTVPTGICHLRQINFSYTKYNQRFILCLSVRLGPVPTMNDSGNQLQIIEPSGAFEAVVQTRSEPALTTYFQDDTPGEVAQIPVPTDVSSDLLSTVDVSGSKNIIDFLKKPTRLDSGSFTTTDSGKLSVRDPWQYLTVTSVKSYKLIGTYMLRADMIIVLNVNAVRFQTGRYILAWCPSGGVEAGDEGYKAMYRMHTANLMTITQLPHVELDLAKQTHVELRIPFTSIYTHHVINQTVSAYQGMGYVFIYPYAALQAGSGDNTANWTMWARMDNITLSGAAMNQMAPSVARQEQIAAGVGPVSTVLTKIGKAASVMGEIPLLSSAMSTVSWTSSVLARAANVFGFSKPIALAAPDRIVRTSVPFIAVADQVSTAQPLSLVSTNELKVHSGVGRTNQDEMAIDFIKTKYCYFATLTWSASDITDTVLASYDHDPSQYLSTYGKGFVFSPISLLAYRFRQWRGSLRYRIKFVKNEFYSGRLMITYTPQSYTVATFYSASASEYAWREIVDVRDVSEFDFCVPYVSSNLYTPLNQRSGKVTIAVLDPLVCPNTVPSNVPIIVEVAGGEDLEFAVPAAGDLQPYVPATVQCDWPGGIARLQSGYTEFPCYYFGEAKTKNSIDPAATAVGEKAESIRQLMKRFTWNKVYSTFTPGAAFRTLYVTPFLITPLVQITNNTTTLVYSTFYADPITLWSTMYTFSSGSVRLIVNGTNTYNKDIWYVGIDERTTAVYDLAEWSATAPSYTNVHHLADLAIDGMIDVQVPGYNKYIARANASQIVSTQYAIAQRTPTNTITVSIGNSAPGDSNIRPLYPHRMAGEDFSLSGWLGTVPMVWSGTT</sequence>